<dbReference type="PANTHER" id="PTHR30508:SF6">
    <property type="entry name" value="UPF0051 PROTEIN MJ0034"/>
    <property type="match status" value="1"/>
</dbReference>
<dbReference type="InterPro" id="IPR037284">
    <property type="entry name" value="SUF_FeS_clus_asmbl_SufBD_sf"/>
</dbReference>
<dbReference type="GO" id="GO:0016226">
    <property type="term" value="P:iron-sulfur cluster assembly"/>
    <property type="evidence" value="ECO:0007669"/>
    <property type="project" value="InterPro"/>
</dbReference>
<dbReference type="InterPro" id="IPR055346">
    <property type="entry name" value="Fe-S_cluster_assembly_SufBD"/>
</dbReference>
<dbReference type="Pfam" id="PF01458">
    <property type="entry name" value="SUFBD_core"/>
    <property type="match status" value="1"/>
</dbReference>
<dbReference type="RefSeq" id="WP_055062274.1">
    <property type="nucleotide sequence ID" value="NZ_CVRQ01000025.1"/>
</dbReference>
<evidence type="ECO:0000259" key="1">
    <source>
        <dbReference type="Pfam" id="PF01458"/>
    </source>
</evidence>
<keyword evidence="3" id="KW-1185">Reference proteome</keyword>
<dbReference type="SUPFAM" id="SSF101960">
    <property type="entry name" value="Stabilizer of iron transporter SufD"/>
    <property type="match status" value="1"/>
</dbReference>
<evidence type="ECO:0000313" key="3">
    <source>
        <dbReference type="Proteomes" id="UP000049472"/>
    </source>
</evidence>
<gene>
    <name evidence="2" type="ORF">T1815_22611</name>
</gene>
<dbReference type="Proteomes" id="UP000049472">
    <property type="component" value="Unassembled WGS sequence"/>
</dbReference>
<name>A0A0M6WR72_9FIRM</name>
<reference evidence="3" key="1">
    <citation type="submission" date="2015-05" db="EMBL/GenBank/DDBJ databases">
        <authorList>
            <consortium name="Pathogen Informatics"/>
        </authorList>
    </citation>
    <scope>NUCLEOTIDE SEQUENCE [LARGE SCALE GENOMIC DNA]</scope>
    <source>
        <strain evidence="3">T1-815</strain>
    </source>
</reference>
<feature type="domain" description="SUF system FeS cluster assembly SufBD core" evidence="1">
    <location>
        <begin position="88"/>
        <end position="306"/>
    </location>
</feature>
<evidence type="ECO:0000313" key="2">
    <source>
        <dbReference type="EMBL" id="CRL40165.1"/>
    </source>
</evidence>
<dbReference type="InterPro" id="IPR000825">
    <property type="entry name" value="SUF_FeS_clus_asmbl_SufBD_core"/>
</dbReference>
<organism evidence="2 3">
    <name type="scientific">Agathobacter rectalis</name>
    <dbReference type="NCBI Taxonomy" id="39491"/>
    <lineage>
        <taxon>Bacteria</taxon>
        <taxon>Bacillati</taxon>
        <taxon>Bacillota</taxon>
        <taxon>Clostridia</taxon>
        <taxon>Lachnospirales</taxon>
        <taxon>Lachnospiraceae</taxon>
        <taxon>Agathobacter</taxon>
    </lineage>
</organism>
<dbReference type="EMBL" id="CVRQ01000025">
    <property type="protein sequence ID" value="CRL40165.1"/>
    <property type="molecule type" value="Genomic_DNA"/>
</dbReference>
<sequence>MVKLDNVTEGVLDVINDNKFSQTGAFNLRENGTSICHGDSEHIKIKKKTDKPGIDIYIDGKTDGEAVYIPVVLSKSGMTDLVYNDFYVEDGADVRIVAGCGIHNSGCNESRHDGIHTFHVGKNANVRYEEKHYGEGNGTGARVLNPVTNIFVGENSVFTLDTAQIKGVDSTVRETNVKLGKDAKLYVTERLMTDGEQKAESNIEVQLNGEDSSAQIVSRSVGKGNSVQTFHPNAIGNSKCQAHIQCDSIIMDHAEVGSIPEIRAKNIDAAIIHEAAIGRINDEQLLKLRTLGLTEEEAEEVIIQNFLN</sequence>
<protein>
    <recommendedName>
        <fullName evidence="1">SUF system FeS cluster assembly SufBD core domain-containing protein</fullName>
    </recommendedName>
</protein>
<proteinExistence type="predicted"/>
<dbReference type="AlphaFoldDB" id="A0A0M6WR72"/>
<accession>A0A0M6WR72</accession>
<dbReference type="PANTHER" id="PTHR30508">
    <property type="entry name" value="FES CLUSTER ASSEMBLY PROTEIN SUF"/>
    <property type="match status" value="1"/>
</dbReference>